<evidence type="ECO:0000256" key="1">
    <source>
        <dbReference type="SAM" id="Phobius"/>
    </source>
</evidence>
<dbReference type="AlphaFoldDB" id="A0A7W6CBW5"/>
<dbReference type="Pfam" id="PF14224">
    <property type="entry name" value="DUF4331"/>
    <property type="match status" value="1"/>
</dbReference>
<sequence length="410" mass="46927">MAAPPSRASDHADPAWLSNGRQEANLTGLFFYPKDDRYIIILDTRPTLTAPPPYNLAPYVFTVNIDTHSQIRFKSSEDFQCNVPPPSRGNADVQLQNGNYCRYGGTVVEPTGIRPDISFVMALDNSARFFPDALQTGKLKIVGAGFDHTLPVQIFDDNTLGRQPRDPNAVWVYAGVRDDPFIFPKFFNTNIITMVISLPKTAILSRHPDWLLWANSKYTGNGEQIDHVGRSNRTQLGRFDILNTKEPSQHLRALHEAQRGREQVQDFFKEVARPLSNLNQLSGFVLRSYDFAPDVMIFTTRYPPGFPNGRRLEDDVAETTCQWGDCPLHENSYIDSSTFQRATVNDKPFLEDFPYLAEHWPWRPQPFVGSPWHWFHTHLLWPIVVLLVALYLLRRAWKLACVRLRAKRSD</sequence>
<evidence type="ECO:0000313" key="3">
    <source>
        <dbReference type="Proteomes" id="UP000548867"/>
    </source>
</evidence>
<keyword evidence="3" id="KW-1185">Reference proteome</keyword>
<dbReference type="Proteomes" id="UP000548867">
    <property type="component" value="Unassembled WGS sequence"/>
</dbReference>
<gene>
    <name evidence="2" type="ORF">GGR38_000656</name>
</gene>
<comment type="caution">
    <text evidence="2">The sequence shown here is derived from an EMBL/GenBank/DDBJ whole genome shotgun (WGS) entry which is preliminary data.</text>
</comment>
<dbReference type="EMBL" id="JACIDX010000002">
    <property type="protein sequence ID" value="MBB3953729.1"/>
    <property type="molecule type" value="Genomic_DNA"/>
</dbReference>
<organism evidence="2 3">
    <name type="scientific">Novosphingobium sediminicola</name>
    <dbReference type="NCBI Taxonomy" id="563162"/>
    <lineage>
        <taxon>Bacteria</taxon>
        <taxon>Pseudomonadati</taxon>
        <taxon>Pseudomonadota</taxon>
        <taxon>Alphaproteobacteria</taxon>
        <taxon>Sphingomonadales</taxon>
        <taxon>Sphingomonadaceae</taxon>
        <taxon>Novosphingobium</taxon>
    </lineage>
</organism>
<dbReference type="InterPro" id="IPR025566">
    <property type="entry name" value="DUF4331"/>
</dbReference>
<protein>
    <submittedName>
        <fullName evidence="2">Uncharacterized protein</fullName>
    </submittedName>
</protein>
<feature type="transmembrane region" description="Helical" evidence="1">
    <location>
        <begin position="372"/>
        <end position="393"/>
    </location>
</feature>
<name>A0A7W6CBW5_9SPHN</name>
<reference evidence="2 3" key="1">
    <citation type="submission" date="2020-08" db="EMBL/GenBank/DDBJ databases">
        <title>Genomic Encyclopedia of Type Strains, Phase IV (KMG-IV): sequencing the most valuable type-strain genomes for metagenomic binning, comparative biology and taxonomic classification.</title>
        <authorList>
            <person name="Goeker M."/>
        </authorList>
    </citation>
    <scope>NUCLEOTIDE SEQUENCE [LARGE SCALE GENOMIC DNA]</scope>
    <source>
        <strain evidence="2 3">DSM 27057</strain>
    </source>
</reference>
<keyword evidence="1" id="KW-0812">Transmembrane</keyword>
<accession>A0A7W6CBW5</accession>
<evidence type="ECO:0000313" key="2">
    <source>
        <dbReference type="EMBL" id="MBB3953729.1"/>
    </source>
</evidence>
<proteinExistence type="predicted"/>
<keyword evidence="1" id="KW-1133">Transmembrane helix</keyword>
<keyword evidence="1" id="KW-0472">Membrane</keyword>